<name>A0A401QBK4_SCYTO</name>
<dbReference type="InterPro" id="IPR012675">
    <property type="entry name" value="Beta-grasp_dom_sf"/>
</dbReference>
<comment type="cofactor">
    <cofactor evidence="2">
        <name>FAD</name>
        <dbReference type="ChEBI" id="CHEBI:57692"/>
    </cofactor>
</comment>
<keyword evidence="14" id="KW-1185">Reference proteome</keyword>
<keyword evidence="6" id="KW-0560">Oxidoreductase</keyword>
<feature type="domain" description="2Fe-2S ferredoxin-type" evidence="11">
    <location>
        <begin position="25"/>
        <end position="48"/>
    </location>
</feature>
<organism evidence="13 14">
    <name type="scientific">Scyliorhinus torazame</name>
    <name type="common">Cloudy catshark</name>
    <name type="synonym">Catulus torazame</name>
    <dbReference type="NCBI Taxonomy" id="75743"/>
    <lineage>
        <taxon>Eukaryota</taxon>
        <taxon>Metazoa</taxon>
        <taxon>Chordata</taxon>
        <taxon>Craniata</taxon>
        <taxon>Vertebrata</taxon>
        <taxon>Chondrichthyes</taxon>
        <taxon>Elasmobranchii</taxon>
        <taxon>Galeomorphii</taxon>
        <taxon>Galeoidea</taxon>
        <taxon>Carcharhiniformes</taxon>
        <taxon>Scyliorhinidae</taxon>
        <taxon>Scyliorhinus</taxon>
    </lineage>
</organism>
<comment type="caution">
    <text evidence="13">The sequence shown here is derived from an EMBL/GenBank/DDBJ whole genome shotgun (WGS) entry which is preliminary data.</text>
</comment>
<keyword evidence="4" id="KW-0001">2Fe-2S</keyword>
<feature type="non-terminal residue" evidence="13">
    <location>
        <position position="153"/>
    </location>
</feature>
<evidence type="ECO:0000256" key="10">
    <source>
        <dbReference type="ARBA" id="ARBA00034078"/>
    </source>
</evidence>
<dbReference type="OrthoDB" id="8300278at2759"/>
<comment type="cofactor">
    <cofactor evidence="1">
        <name>Mo-molybdopterin</name>
        <dbReference type="ChEBI" id="CHEBI:71302"/>
    </cofactor>
</comment>
<dbReference type="PANTHER" id="PTHR45444">
    <property type="entry name" value="XANTHINE DEHYDROGENASE"/>
    <property type="match status" value="1"/>
</dbReference>
<dbReference type="InterPro" id="IPR016208">
    <property type="entry name" value="Ald_Oxase/xanthine_DH-like"/>
</dbReference>
<evidence type="ECO:0000256" key="8">
    <source>
        <dbReference type="ARBA" id="ARBA00023014"/>
    </source>
</evidence>
<gene>
    <name evidence="13" type="ORF">scyTo_0021719</name>
</gene>
<sequence>MLVVLYYSLCNLRNNIEYNHLVCLTGSKLGCGEGGCGSCTVMVSKYNPFRKKVIHIAVNACLAPLCSLHHTAVTTVEGIGSTTTQLHPVQERIAKAHGSQCGFCTPGIVMSVYTLLRNNPEPTMEEIEDTLQGNLCRCTGYRAILEGFSTFAK</sequence>
<dbReference type="GO" id="GO:0005506">
    <property type="term" value="F:iron ion binding"/>
    <property type="evidence" value="ECO:0007669"/>
    <property type="project" value="InterPro"/>
</dbReference>
<evidence type="ECO:0000256" key="6">
    <source>
        <dbReference type="ARBA" id="ARBA00023002"/>
    </source>
</evidence>
<evidence type="ECO:0000313" key="13">
    <source>
        <dbReference type="EMBL" id="GCB82736.1"/>
    </source>
</evidence>
<reference evidence="13 14" key="1">
    <citation type="journal article" date="2018" name="Nat. Ecol. Evol.">
        <title>Shark genomes provide insights into elasmobranch evolution and the origin of vertebrates.</title>
        <authorList>
            <person name="Hara Y"/>
            <person name="Yamaguchi K"/>
            <person name="Onimaru K"/>
            <person name="Kadota M"/>
            <person name="Koyanagi M"/>
            <person name="Keeley SD"/>
            <person name="Tatsumi K"/>
            <person name="Tanaka K"/>
            <person name="Motone F"/>
            <person name="Kageyama Y"/>
            <person name="Nozu R"/>
            <person name="Adachi N"/>
            <person name="Nishimura O"/>
            <person name="Nakagawa R"/>
            <person name="Tanegashima C"/>
            <person name="Kiyatake I"/>
            <person name="Matsumoto R"/>
            <person name="Murakumo K"/>
            <person name="Nishida K"/>
            <person name="Terakita A"/>
            <person name="Kuratani S"/>
            <person name="Sato K"/>
            <person name="Hyodo S Kuraku.S."/>
        </authorList>
    </citation>
    <scope>NUCLEOTIDE SEQUENCE [LARGE SCALE GENOMIC DNA]</scope>
</reference>
<accession>A0A401QBK4</accession>
<dbReference type="PANTHER" id="PTHR45444:SF3">
    <property type="entry name" value="XANTHINE DEHYDROGENASE"/>
    <property type="match status" value="1"/>
</dbReference>
<dbReference type="InterPro" id="IPR006058">
    <property type="entry name" value="2Fe2S_fd_BS"/>
</dbReference>
<dbReference type="InterPro" id="IPR036884">
    <property type="entry name" value="2Fe-2S-bd_dom_sf"/>
</dbReference>
<dbReference type="PROSITE" id="PS00197">
    <property type="entry name" value="2FE2S_FER_1"/>
    <property type="match status" value="1"/>
</dbReference>
<dbReference type="AlphaFoldDB" id="A0A401QBK4"/>
<dbReference type="Pfam" id="PF01799">
    <property type="entry name" value="Fer2_2"/>
    <property type="match status" value="1"/>
</dbReference>
<evidence type="ECO:0000256" key="2">
    <source>
        <dbReference type="ARBA" id="ARBA00001974"/>
    </source>
</evidence>
<dbReference type="EMBL" id="BFAA01019830">
    <property type="protein sequence ID" value="GCB82736.1"/>
    <property type="molecule type" value="Genomic_DNA"/>
</dbReference>
<evidence type="ECO:0000259" key="12">
    <source>
        <dbReference type="Pfam" id="PF01799"/>
    </source>
</evidence>
<comment type="cofactor">
    <cofactor evidence="10">
        <name>[2Fe-2S] cluster</name>
        <dbReference type="ChEBI" id="CHEBI:190135"/>
    </cofactor>
</comment>
<dbReference type="InterPro" id="IPR036010">
    <property type="entry name" value="2Fe-2S_ferredoxin-like_sf"/>
</dbReference>
<keyword evidence="8" id="KW-0411">Iron-sulfur</keyword>
<dbReference type="Pfam" id="PF00111">
    <property type="entry name" value="Fer2"/>
    <property type="match status" value="1"/>
</dbReference>
<dbReference type="Proteomes" id="UP000288216">
    <property type="component" value="Unassembled WGS sequence"/>
</dbReference>
<protein>
    <submittedName>
        <fullName evidence="13">Uncharacterized protein</fullName>
    </submittedName>
</protein>
<evidence type="ECO:0000256" key="5">
    <source>
        <dbReference type="ARBA" id="ARBA00022723"/>
    </source>
</evidence>
<dbReference type="InterPro" id="IPR002888">
    <property type="entry name" value="2Fe-2S-bd"/>
</dbReference>
<feature type="domain" description="[2Fe-2S]-binding" evidence="12">
    <location>
        <begin position="75"/>
        <end position="147"/>
    </location>
</feature>
<keyword evidence="9" id="KW-0520">NAD</keyword>
<evidence type="ECO:0000256" key="9">
    <source>
        <dbReference type="ARBA" id="ARBA00023027"/>
    </source>
</evidence>
<comment type="similarity">
    <text evidence="3">Belongs to the xanthine dehydrogenase family.</text>
</comment>
<evidence type="ECO:0000313" key="14">
    <source>
        <dbReference type="Proteomes" id="UP000288216"/>
    </source>
</evidence>
<proteinExistence type="inferred from homology"/>
<dbReference type="FunFam" id="3.10.20.30:FF:000012">
    <property type="entry name" value="Xanthine dehydrogenase/oxidase"/>
    <property type="match status" value="1"/>
</dbReference>
<evidence type="ECO:0000256" key="1">
    <source>
        <dbReference type="ARBA" id="ARBA00001924"/>
    </source>
</evidence>
<dbReference type="SUPFAM" id="SSF47741">
    <property type="entry name" value="CO dehydrogenase ISP C-domain like"/>
    <property type="match status" value="1"/>
</dbReference>
<dbReference type="InterPro" id="IPR001041">
    <property type="entry name" value="2Fe-2S_ferredoxin-type"/>
</dbReference>
<evidence type="ECO:0000259" key="11">
    <source>
        <dbReference type="Pfam" id="PF00111"/>
    </source>
</evidence>
<dbReference type="GO" id="GO:0016491">
    <property type="term" value="F:oxidoreductase activity"/>
    <property type="evidence" value="ECO:0007669"/>
    <property type="project" value="UniProtKB-KW"/>
</dbReference>
<dbReference type="Gene3D" id="3.10.20.30">
    <property type="match status" value="1"/>
</dbReference>
<keyword evidence="5" id="KW-0479">Metal-binding</keyword>
<dbReference type="GO" id="GO:0051537">
    <property type="term" value="F:2 iron, 2 sulfur cluster binding"/>
    <property type="evidence" value="ECO:0007669"/>
    <property type="project" value="UniProtKB-KW"/>
</dbReference>
<evidence type="ECO:0000256" key="3">
    <source>
        <dbReference type="ARBA" id="ARBA00006849"/>
    </source>
</evidence>
<evidence type="ECO:0000256" key="4">
    <source>
        <dbReference type="ARBA" id="ARBA00022714"/>
    </source>
</evidence>
<dbReference type="SUPFAM" id="SSF54292">
    <property type="entry name" value="2Fe-2S ferredoxin-like"/>
    <property type="match status" value="1"/>
</dbReference>
<keyword evidence="7" id="KW-0408">Iron</keyword>
<dbReference type="Gene3D" id="1.10.150.120">
    <property type="entry name" value="[2Fe-2S]-binding domain"/>
    <property type="match status" value="1"/>
</dbReference>
<dbReference type="OMA" id="QEADDVW"/>
<evidence type="ECO:0000256" key="7">
    <source>
        <dbReference type="ARBA" id="ARBA00023004"/>
    </source>
</evidence>
<dbReference type="STRING" id="75743.A0A401QBK4"/>